<name>A0ABR5J8V0_9ACTN</name>
<gene>
    <name evidence="1" type="ORF">ADK38_12155</name>
</gene>
<comment type="caution">
    <text evidence="1">The sequence shown here is derived from an EMBL/GenBank/DDBJ whole genome shotgun (WGS) entry which is preliminary data.</text>
</comment>
<proteinExistence type="predicted"/>
<protein>
    <submittedName>
        <fullName evidence="1">Uncharacterized protein</fullName>
    </submittedName>
</protein>
<evidence type="ECO:0000313" key="1">
    <source>
        <dbReference type="EMBL" id="KOG89820.1"/>
    </source>
</evidence>
<accession>A0ABR5J8V0</accession>
<dbReference type="Proteomes" id="UP000037020">
    <property type="component" value="Unassembled WGS sequence"/>
</dbReference>
<organism evidence="1 2">
    <name type="scientific">Streptomyces varsoviensis</name>
    <dbReference type="NCBI Taxonomy" id="67373"/>
    <lineage>
        <taxon>Bacteria</taxon>
        <taxon>Bacillati</taxon>
        <taxon>Actinomycetota</taxon>
        <taxon>Actinomycetes</taxon>
        <taxon>Kitasatosporales</taxon>
        <taxon>Streptomycetaceae</taxon>
        <taxon>Streptomyces</taxon>
    </lineage>
</organism>
<reference evidence="1 2" key="1">
    <citation type="submission" date="2015-07" db="EMBL/GenBank/DDBJ databases">
        <authorList>
            <person name="Ju K.-S."/>
            <person name="Doroghazi J.R."/>
            <person name="Metcalf W.W."/>
        </authorList>
    </citation>
    <scope>NUCLEOTIDE SEQUENCE [LARGE SCALE GENOMIC DNA]</scope>
    <source>
        <strain evidence="1 2">NRRL B-3589</strain>
    </source>
</reference>
<dbReference type="EMBL" id="LGUT01001018">
    <property type="protein sequence ID" value="KOG89820.1"/>
    <property type="molecule type" value="Genomic_DNA"/>
</dbReference>
<sequence>MPDPSPRPPACAACPPGEGPDDLHWAIRRLLTTVWRLSDPLSYAPRPEDIGTVRAELERLHQAKRSEDTTYRQAAQMWAAGLEGQVRAPDLRIPEGEGS</sequence>
<evidence type="ECO:0000313" key="2">
    <source>
        <dbReference type="Proteomes" id="UP000037020"/>
    </source>
</evidence>
<keyword evidence="2" id="KW-1185">Reference proteome</keyword>